<dbReference type="Proteomes" id="UP000270094">
    <property type="component" value="Unassembled WGS sequence"/>
</dbReference>
<dbReference type="EMBL" id="UYYB01004505">
    <property type="protein sequence ID" value="VDM67077.1"/>
    <property type="molecule type" value="Genomic_DNA"/>
</dbReference>
<reference evidence="1 2" key="1">
    <citation type="submission" date="2018-11" db="EMBL/GenBank/DDBJ databases">
        <authorList>
            <consortium name="Pathogen Informatics"/>
        </authorList>
    </citation>
    <scope>NUCLEOTIDE SEQUENCE [LARGE SCALE GENOMIC DNA]</scope>
</reference>
<sequence>MVRLPFPLSDLMKTIDLFKDLVDDDQWRTQLRFSRVSGDVRLNREVSPDIEGENGIIEDDQQILIRSLQRTTMATPIVFNEVASEEYRWKLSRKSSRMLASMA</sequence>
<keyword evidence="2" id="KW-1185">Reference proteome</keyword>
<evidence type="ECO:0000313" key="1">
    <source>
        <dbReference type="EMBL" id="VDM67077.1"/>
    </source>
</evidence>
<dbReference type="AlphaFoldDB" id="A0A3P7IRT4"/>
<protein>
    <submittedName>
        <fullName evidence="1">Uncharacterized protein</fullName>
    </submittedName>
</protein>
<name>A0A3P7IRT4_STRVU</name>
<gene>
    <name evidence="1" type="ORF">SVUK_LOCUS2075</name>
</gene>
<organism evidence="1 2">
    <name type="scientific">Strongylus vulgaris</name>
    <name type="common">Blood worm</name>
    <dbReference type="NCBI Taxonomy" id="40348"/>
    <lineage>
        <taxon>Eukaryota</taxon>
        <taxon>Metazoa</taxon>
        <taxon>Ecdysozoa</taxon>
        <taxon>Nematoda</taxon>
        <taxon>Chromadorea</taxon>
        <taxon>Rhabditida</taxon>
        <taxon>Rhabditina</taxon>
        <taxon>Rhabditomorpha</taxon>
        <taxon>Strongyloidea</taxon>
        <taxon>Strongylidae</taxon>
        <taxon>Strongylus</taxon>
    </lineage>
</organism>
<proteinExistence type="predicted"/>
<accession>A0A3P7IRT4</accession>
<evidence type="ECO:0000313" key="2">
    <source>
        <dbReference type="Proteomes" id="UP000270094"/>
    </source>
</evidence>
<dbReference type="OrthoDB" id="10557240at2759"/>